<name>A0ABZ3J3B2_SPOA4</name>
<keyword evidence="3" id="KW-0547">Nucleotide-binding</keyword>
<dbReference type="InterPro" id="IPR003439">
    <property type="entry name" value="ABC_transporter-like_ATP-bd"/>
</dbReference>
<sequence>MLQLEEFAVQGQLGKIAVGELVKLFPYAEDFFAALPVTPNPQVSVNDFFLGLEDGLLEELGQSSEDLIKQFNEFMRQMEQIRKVDEPVSSITIIGGQDKDGMAEDVCLTIYAGEIVCIVGSTGSGKSRLLADIEWLAQRDTPTGRKILINDQLPTAGRRYSIQHKLVAQLSQNMNFVMDLTVSEFLRMHAESRMVRDLETVVANVILQANRLAGEQFSAETPVTSLSGGQSRALMIADTAYLSASPVVLIDEIENAGIDRQSALKLLVDKQKIVLMATHDPILALMGDKRLVVNNGKISKILTTTDKERRNLEILEKLDRQLTDVRNALRRGENIDTLPETLRGSEVI</sequence>
<dbReference type="InterPro" id="IPR027417">
    <property type="entry name" value="P-loop_NTPase"/>
</dbReference>
<evidence type="ECO:0000256" key="4">
    <source>
        <dbReference type="ARBA" id="ARBA00022840"/>
    </source>
</evidence>
<dbReference type="PROSITE" id="PS50893">
    <property type="entry name" value="ABC_TRANSPORTER_2"/>
    <property type="match status" value="1"/>
</dbReference>
<accession>A0ABZ3J3B2</accession>
<dbReference type="Proteomes" id="UP000216052">
    <property type="component" value="Chromosome"/>
</dbReference>
<evidence type="ECO:0000256" key="2">
    <source>
        <dbReference type="ARBA" id="ARBA00022448"/>
    </source>
</evidence>
<evidence type="ECO:0000259" key="5">
    <source>
        <dbReference type="PROSITE" id="PS50893"/>
    </source>
</evidence>
<reference evidence="6" key="1">
    <citation type="submission" date="2024-05" db="EMBL/GenBank/DDBJ databases">
        <title>Isolation and characterization of Sporomusa carbonis sp. nov., a carboxydotrophic hydrogenogen in the genus of Sporomusa isolated from a charcoal burning pile.</title>
        <authorList>
            <person name="Boeer T."/>
            <person name="Rosenbaum F."/>
            <person name="Eysell L."/>
            <person name="Mueller V."/>
            <person name="Daniel R."/>
            <person name="Poehlein A."/>
        </authorList>
    </citation>
    <scope>NUCLEOTIDE SEQUENCE [LARGE SCALE GENOMIC DNA]</scope>
    <source>
        <strain evidence="6">DSM 3132</strain>
    </source>
</reference>
<protein>
    <submittedName>
        <fullName evidence="6">Vitamin B12 import ATP-binding protein BtuD</fullName>
    </submittedName>
</protein>
<keyword evidence="2" id="KW-0813">Transport</keyword>
<comment type="similarity">
    <text evidence="1">Belongs to the ABC transporter superfamily.</text>
</comment>
<dbReference type="InterPro" id="IPR003593">
    <property type="entry name" value="AAA+_ATPase"/>
</dbReference>
<organism evidence="6 7">
    <name type="scientific">Sporomusa acidovorans (strain ATCC 49682 / DSM 3132 / Mol)</name>
    <dbReference type="NCBI Taxonomy" id="1123286"/>
    <lineage>
        <taxon>Bacteria</taxon>
        <taxon>Bacillati</taxon>
        <taxon>Bacillota</taxon>
        <taxon>Negativicutes</taxon>
        <taxon>Selenomonadales</taxon>
        <taxon>Sporomusaceae</taxon>
        <taxon>Sporomusa</taxon>
    </lineage>
</organism>
<dbReference type="Gene3D" id="3.40.50.300">
    <property type="entry name" value="P-loop containing nucleotide triphosphate hydrolases"/>
    <property type="match status" value="1"/>
</dbReference>
<proteinExistence type="inferred from homology"/>
<keyword evidence="4 6" id="KW-0067">ATP-binding</keyword>
<evidence type="ECO:0000313" key="7">
    <source>
        <dbReference type="Proteomes" id="UP000216052"/>
    </source>
</evidence>
<dbReference type="PANTHER" id="PTHR43117:SF4">
    <property type="entry name" value="OSMOPROTECTANT IMPORT ATP-BINDING PROTEIN OSMV"/>
    <property type="match status" value="1"/>
</dbReference>
<evidence type="ECO:0000256" key="3">
    <source>
        <dbReference type="ARBA" id="ARBA00022741"/>
    </source>
</evidence>
<dbReference type="EMBL" id="CP155571">
    <property type="protein sequence ID" value="XFO72386.1"/>
    <property type="molecule type" value="Genomic_DNA"/>
</dbReference>
<keyword evidence="7" id="KW-1185">Reference proteome</keyword>
<evidence type="ECO:0000313" key="6">
    <source>
        <dbReference type="EMBL" id="XFO72386.1"/>
    </source>
</evidence>
<dbReference type="SUPFAM" id="SSF52540">
    <property type="entry name" value="P-loop containing nucleoside triphosphate hydrolases"/>
    <property type="match status" value="1"/>
</dbReference>
<dbReference type="Pfam" id="PF00005">
    <property type="entry name" value="ABC_tran"/>
    <property type="match status" value="1"/>
</dbReference>
<dbReference type="PROSITE" id="PS00211">
    <property type="entry name" value="ABC_TRANSPORTER_1"/>
    <property type="match status" value="1"/>
</dbReference>
<dbReference type="PANTHER" id="PTHR43117">
    <property type="entry name" value="OSMOPROTECTANT IMPORT ATP-BINDING PROTEIN OSMV"/>
    <property type="match status" value="1"/>
</dbReference>
<dbReference type="GO" id="GO:0005524">
    <property type="term" value="F:ATP binding"/>
    <property type="evidence" value="ECO:0007669"/>
    <property type="project" value="UniProtKB-KW"/>
</dbReference>
<dbReference type="InterPro" id="IPR017871">
    <property type="entry name" value="ABC_transporter-like_CS"/>
</dbReference>
<evidence type="ECO:0000256" key="1">
    <source>
        <dbReference type="ARBA" id="ARBA00005417"/>
    </source>
</evidence>
<feature type="domain" description="ABC transporter" evidence="5">
    <location>
        <begin position="76"/>
        <end position="320"/>
    </location>
</feature>
<dbReference type="SMART" id="SM00382">
    <property type="entry name" value="AAA"/>
    <property type="match status" value="1"/>
</dbReference>
<gene>
    <name evidence="6" type="primary">btuD_6</name>
    <name evidence="6" type="ORF">SPACI_024380</name>
</gene>